<name>A0A7W8MVA2_9BACL</name>
<evidence type="ECO:0000313" key="1">
    <source>
        <dbReference type="EMBL" id="MBB5324071.1"/>
    </source>
</evidence>
<evidence type="ECO:0000313" key="2">
    <source>
        <dbReference type="Proteomes" id="UP000520011"/>
    </source>
</evidence>
<protein>
    <submittedName>
        <fullName evidence="1">Uncharacterized protein</fullName>
    </submittedName>
</protein>
<dbReference type="Proteomes" id="UP000520011">
    <property type="component" value="Unassembled WGS sequence"/>
</dbReference>
<keyword evidence="2" id="KW-1185">Reference proteome</keyword>
<sequence>MKELLLSSVLGLACNVQSQSHVYPLSITRLKQALSFVKQIFLYGKMEGNNEDETEWM</sequence>
<proteinExistence type="predicted"/>
<accession>A0A7W8MVA2</accession>
<organism evidence="1 2">
    <name type="scientific">Anoxybacteroides tepidamans</name>
    <dbReference type="NCBI Taxonomy" id="265948"/>
    <lineage>
        <taxon>Bacteria</taxon>
        <taxon>Bacillati</taxon>
        <taxon>Bacillota</taxon>
        <taxon>Bacilli</taxon>
        <taxon>Bacillales</taxon>
        <taxon>Anoxybacillaceae</taxon>
        <taxon>Anoxybacteroides</taxon>
    </lineage>
</organism>
<dbReference type="RefSeq" id="WP_183252474.1">
    <property type="nucleotide sequence ID" value="NZ_JACHEP010000003.1"/>
</dbReference>
<comment type="caution">
    <text evidence="1">The sequence shown here is derived from an EMBL/GenBank/DDBJ whole genome shotgun (WGS) entry which is preliminary data.</text>
</comment>
<dbReference type="EMBL" id="JACHEP010000003">
    <property type="protein sequence ID" value="MBB5324071.1"/>
    <property type="molecule type" value="Genomic_DNA"/>
</dbReference>
<reference evidence="1 2" key="1">
    <citation type="submission" date="2020-08" db="EMBL/GenBank/DDBJ databases">
        <title>Genomic Encyclopedia of Type Strains, Phase IV (KMG-IV): sequencing the most valuable type-strain genomes for metagenomic binning, comparative biology and taxonomic classification.</title>
        <authorList>
            <person name="Goeker M."/>
        </authorList>
    </citation>
    <scope>NUCLEOTIDE SEQUENCE [LARGE SCALE GENOMIC DNA]</scope>
    <source>
        <strain evidence="1 2">DSM 16325</strain>
    </source>
</reference>
<dbReference type="AlphaFoldDB" id="A0A7W8MVA2"/>
<gene>
    <name evidence="1" type="ORF">HNQ34_001163</name>
</gene>